<name>A0ABW5ZP07_9FLAO</name>
<evidence type="ECO:0000313" key="2">
    <source>
        <dbReference type="Proteomes" id="UP001597548"/>
    </source>
</evidence>
<accession>A0ABW5ZP07</accession>
<proteinExistence type="predicted"/>
<evidence type="ECO:0000313" key="1">
    <source>
        <dbReference type="EMBL" id="MFD2914713.1"/>
    </source>
</evidence>
<organism evidence="1 2">
    <name type="scientific">Psychroserpens luteus</name>
    <dbReference type="NCBI Taxonomy" id="1434066"/>
    <lineage>
        <taxon>Bacteria</taxon>
        <taxon>Pseudomonadati</taxon>
        <taxon>Bacteroidota</taxon>
        <taxon>Flavobacteriia</taxon>
        <taxon>Flavobacteriales</taxon>
        <taxon>Flavobacteriaceae</taxon>
        <taxon>Psychroserpens</taxon>
    </lineage>
</organism>
<dbReference type="EMBL" id="JBHUOS010000001">
    <property type="protein sequence ID" value="MFD2914713.1"/>
    <property type="molecule type" value="Genomic_DNA"/>
</dbReference>
<dbReference type="Proteomes" id="UP001597548">
    <property type="component" value="Unassembled WGS sequence"/>
</dbReference>
<reference evidence="2" key="1">
    <citation type="journal article" date="2019" name="Int. J. Syst. Evol. Microbiol.">
        <title>The Global Catalogue of Microorganisms (GCM) 10K type strain sequencing project: providing services to taxonomists for standard genome sequencing and annotation.</title>
        <authorList>
            <consortium name="The Broad Institute Genomics Platform"/>
            <consortium name="The Broad Institute Genome Sequencing Center for Infectious Disease"/>
            <person name="Wu L."/>
            <person name="Ma J."/>
        </authorList>
    </citation>
    <scope>NUCLEOTIDE SEQUENCE [LARGE SCALE GENOMIC DNA]</scope>
    <source>
        <strain evidence="2">KCTC 32514</strain>
    </source>
</reference>
<keyword evidence="2" id="KW-1185">Reference proteome</keyword>
<gene>
    <name evidence="1" type="ORF">ACFS29_03610</name>
</gene>
<dbReference type="PROSITE" id="PS51257">
    <property type="entry name" value="PROKAR_LIPOPROTEIN"/>
    <property type="match status" value="1"/>
</dbReference>
<sequence length="312" mass="36360">MKKLHIVMLIFFGIFASCKDNSTQKDQVLNNEPIPEASKTLPKSPAFEQSQEFKDYWYAGEAEITSYKLEQARYGEMRDGSAVLVFVTEDFLPKKQVKADQYDKTNTPVLKLNSTKKFNTGIYPYSIMQSTFYPVSNNQHALKVSCSVQEWCGHIYSQLNNRDLFEITSHSYFESDADQEFTLEKVVLENELWTQLRLDPKSLPVGDFEIIPSMEFIRLKHIEMKPYFAKAINKEGKYTIYYNEFDRKLTINYNPNFPYEITSWEETFKDGYGTNAKTLTTKATKLKTIKSAYWNKKTNADGILRETLQLKR</sequence>
<comment type="caution">
    <text evidence="1">The sequence shown here is derived from an EMBL/GenBank/DDBJ whole genome shotgun (WGS) entry which is preliminary data.</text>
</comment>
<protein>
    <submittedName>
        <fullName evidence="1">Septum formation inhibitor Maf</fullName>
    </submittedName>
</protein>
<dbReference type="RefSeq" id="WP_194507611.1">
    <property type="nucleotide sequence ID" value="NZ_JADILU010000003.1"/>
</dbReference>